<dbReference type="InterPro" id="IPR036374">
    <property type="entry name" value="OxRdtase_Mopterin-bd_sf"/>
</dbReference>
<dbReference type="EMBL" id="CP000379">
    <property type="protein sequence ID" value="ABF79678.1"/>
    <property type="molecule type" value="Genomic_DNA"/>
</dbReference>
<reference evidence="3" key="1">
    <citation type="submission" date="2006-05" db="EMBL/GenBank/DDBJ databases">
        <title>Complete sequence of chromosome 2 of Burkholderia cenocepacia AU 1054.</title>
        <authorList>
            <consortium name="US DOE Joint Genome Institute"/>
            <person name="Copeland A."/>
            <person name="Lucas S."/>
            <person name="Lapidus A."/>
            <person name="Barry K."/>
            <person name="Detter J.C."/>
            <person name="Glavina del Rio T."/>
            <person name="Hammon N."/>
            <person name="Israni S."/>
            <person name="Dalin E."/>
            <person name="Tice H."/>
            <person name="Pitluck S."/>
            <person name="Chain P."/>
            <person name="Malfatti S."/>
            <person name="Shin M."/>
            <person name="Vergez L."/>
            <person name="Schmutz J."/>
            <person name="Larimer F."/>
            <person name="Land M."/>
            <person name="Hauser L."/>
            <person name="Kyrpides N."/>
            <person name="Lykidis A."/>
            <person name="LiPuma J.J."/>
            <person name="Konstantinidis K."/>
            <person name="Tiedje J.M."/>
            <person name="Richardson P."/>
        </authorList>
    </citation>
    <scope>NUCLEOTIDE SEQUENCE [LARGE SCALE GENOMIC DNA]</scope>
    <source>
        <strain evidence="3">AU 1054</strain>
    </source>
</reference>
<sequence length="167" mass="18504" precursor="true">MRVSTIWIKSLLTACLLGMTVAAWAAASFTFTVDGKISKSNQQGKMTYVFSEQALMALPQHTIVTSTSWTPKATFTGPRLSDVLKTVGAHGTQIEFRCIDEYTFTIPVSDADKYGVILARTMNGKVLGNDNYGPLWIMYPRDQYPDELKTPLGEAKFAWQIIGLTVK</sequence>
<dbReference type="HOGENOM" id="CLU_110165_2_1_4"/>
<feature type="domain" description="Oxidoreductase molybdopterin-binding" evidence="2">
    <location>
        <begin position="64"/>
        <end position="140"/>
    </location>
</feature>
<evidence type="ECO:0000256" key="1">
    <source>
        <dbReference type="SAM" id="SignalP"/>
    </source>
</evidence>
<feature type="signal peptide" evidence="1">
    <location>
        <begin position="1"/>
        <end position="25"/>
    </location>
</feature>
<dbReference type="InterPro" id="IPR000572">
    <property type="entry name" value="OxRdtase_Mopterin-bd_dom"/>
</dbReference>
<evidence type="ECO:0000313" key="3">
    <source>
        <dbReference type="EMBL" id="ABF79678.1"/>
    </source>
</evidence>
<name>A0A0H2XXD5_BURO1</name>
<accession>A0A0H2XXD5</accession>
<dbReference type="Gene3D" id="3.90.420.10">
    <property type="entry name" value="Oxidoreductase, molybdopterin-binding domain"/>
    <property type="match status" value="1"/>
</dbReference>
<keyword evidence="1" id="KW-0732">Signal</keyword>
<proteinExistence type="predicted"/>
<dbReference type="SUPFAM" id="SSF56524">
    <property type="entry name" value="Oxidoreductase molybdopterin-binding domain"/>
    <property type="match status" value="1"/>
</dbReference>
<protein>
    <submittedName>
        <fullName evidence="3">Oxidoreductase, molybdopterin binding protein</fullName>
    </submittedName>
</protein>
<dbReference type="AlphaFoldDB" id="A0A0H2XXD5"/>
<dbReference type="Pfam" id="PF00174">
    <property type="entry name" value="Oxidored_molyb"/>
    <property type="match status" value="1"/>
</dbReference>
<organism evidence="3">
    <name type="scientific">Burkholderia orbicola (strain AU 1054)</name>
    <dbReference type="NCBI Taxonomy" id="331271"/>
    <lineage>
        <taxon>Bacteria</taxon>
        <taxon>Pseudomonadati</taxon>
        <taxon>Pseudomonadota</taxon>
        <taxon>Betaproteobacteria</taxon>
        <taxon>Burkholderiales</taxon>
        <taxon>Burkholderiaceae</taxon>
        <taxon>Burkholderia</taxon>
        <taxon>Burkholderia cepacia complex</taxon>
        <taxon>Burkholderia orbicola</taxon>
    </lineage>
</organism>
<gene>
    <name evidence="3" type="ordered locus">Bcen_4799</name>
</gene>
<evidence type="ECO:0000259" key="2">
    <source>
        <dbReference type="Pfam" id="PF00174"/>
    </source>
</evidence>
<feature type="chain" id="PRO_5002601849" evidence="1">
    <location>
        <begin position="26"/>
        <end position="167"/>
    </location>
</feature>